<dbReference type="InterPro" id="IPR042197">
    <property type="entry name" value="Apaf_helical"/>
</dbReference>
<evidence type="ECO:0000256" key="3">
    <source>
        <dbReference type="ARBA" id="ARBA00022737"/>
    </source>
</evidence>
<evidence type="ECO:0000313" key="10">
    <source>
        <dbReference type="Proteomes" id="UP001341281"/>
    </source>
</evidence>
<accession>A0AAQ3PG83</accession>
<dbReference type="FunFam" id="3.40.50.300:FF:001091">
    <property type="entry name" value="Probable disease resistance protein At1g61300"/>
    <property type="match status" value="1"/>
</dbReference>
<organism evidence="9 10">
    <name type="scientific">Paspalum notatum var. saurae</name>
    <dbReference type="NCBI Taxonomy" id="547442"/>
    <lineage>
        <taxon>Eukaryota</taxon>
        <taxon>Viridiplantae</taxon>
        <taxon>Streptophyta</taxon>
        <taxon>Embryophyta</taxon>
        <taxon>Tracheophyta</taxon>
        <taxon>Spermatophyta</taxon>
        <taxon>Magnoliopsida</taxon>
        <taxon>Liliopsida</taxon>
        <taxon>Poales</taxon>
        <taxon>Poaceae</taxon>
        <taxon>PACMAD clade</taxon>
        <taxon>Panicoideae</taxon>
        <taxon>Andropogonodae</taxon>
        <taxon>Paspaleae</taxon>
        <taxon>Paspalinae</taxon>
        <taxon>Paspalum</taxon>
    </lineage>
</organism>
<dbReference type="SUPFAM" id="SSF52058">
    <property type="entry name" value="L domain-like"/>
    <property type="match status" value="2"/>
</dbReference>
<reference evidence="9 10" key="1">
    <citation type="submission" date="2024-02" db="EMBL/GenBank/DDBJ databases">
        <title>High-quality chromosome-scale genome assembly of Pensacola bahiagrass (Paspalum notatum Flugge var. saurae).</title>
        <authorList>
            <person name="Vega J.M."/>
            <person name="Podio M."/>
            <person name="Orjuela J."/>
            <person name="Siena L.A."/>
            <person name="Pessino S.C."/>
            <person name="Combes M.C."/>
            <person name="Mariac C."/>
            <person name="Albertini E."/>
            <person name="Pupilli F."/>
            <person name="Ortiz J.P.A."/>
            <person name="Leblanc O."/>
        </authorList>
    </citation>
    <scope>NUCLEOTIDE SEQUENCE [LARGE SCALE GENOMIC DNA]</scope>
    <source>
        <strain evidence="9">R1</strain>
        <tissue evidence="9">Leaf</tissue>
    </source>
</reference>
<dbReference type="Gene3D" id="1.10.10.10">
    <property type="entry name" value="Winged helix-like DNA-binding domain superfamily/Winged helix DNA-binding domain"/>
    <property type="match status" value="2"/>
</dbReference>
<dbReference type="Proteomes" id="UP001341281">
    <property type="component" value="Chromosome 01"/>
</dbReference>
<keyword evidence="6" id="KW-0175">Coiled coil</keyword>
<dbReference type="InterPro" id="IPR044974">
    <property type="entry name" value="Disease_R_plants"/>
</dbReference>
<dbReference type="PANTHER" id="PTHR23155">
    <property type="entry name" value="DISEASE RESISTANCE PROTEIN RP"/>
    <property type="match status" value="1"/>
</dbReference>
<evidence type="ECO:0000256" key="1">
    <source>
        <dbReference type="ARBA" id="ARBA00008894"/>
    </source>
</evidence>
<evidence type="ECO:0000256" key="5">
    <source>
        <dbReference type="ARBA" id="ARBA00022821"/>
    </source>
</evidence>
<dbReference type="GO" id="GO:0042742">
    <property type="term" value="P:defense response to bacterium"/>
    <property type="evidence" value="ECO:0007669"/>
    <property type="project" value="UniProtKB-ARBA"/>
</dbReference>
<evidence type="ECO:0000256" key="6">
    <source>
        <dbReference type="ARBA" id="ARBA00023054"/>
    </source>
</evidence>
<dbReference type="SUPFAM" id="SSF52540">
    <property type="entry name" value="P-loop containing nucleoside triphosphate hydrolases"/>
    <property type="match status" value="2"/>
</dbReference>
<dbReference type="GO" id="GO:0002758">
    <property type="term" value="P:innate immune response-activating signaling pathway"/>
    <property type="evidence" value="ECO:0007669"/>
    <property type="project" value="UniProtKB-ARBA"/>
</dbReference>
<keyword evidence="5" id="KW-0611">Plant defense</keyword>
<dbReference type="PANTHER" id="PTHR23155:SF1235">
    <property type="entry name" value="OS01G0335700 PROTEIN"/>
    <property type="match status" value="1"/>
</dbReference>
<comment type="similarity">
    <text evidence="1">Belongs to the disease resistance NB-LRR family.</text>
</comment>
<dbReference type="InterPro" id="IPR058922">
    <property type="entry name" value="WHD_DRP"/>
</dbReference>
<dbReference type="FunFam" id="1.10.10.10:FF:000322">
    <property type="entry name" value="Probable disease resistance protein At1g63360"/>
    <property type="match status" value="2"/>
</dbReference>
<keyword evidence="4" id="KW-0547">Nucleotide-binding</keyword>
<dbReference type="EMBL" id="CP144745">
    <property type="protein sequence ID" value="WVZ50564.1"/>
    <property type="molecule type" value="Genomic_DNA"/>
</dbReference>
<dbReference type="InterPro" id="IPR032675">
    <property type="entry name" value="LRR_dom_sf"/>
</dbReference>
<keyword evidence="10" id="KW-1185">Reference proteome</keyword>
<dbReference type="Gene3D" id="1.10.8.430">
    <property type="entry name" value="Helical domain of apoptotic protease-activating factors"/>
    <property type="match status" value="1"/>
</dbReference>
<feature type="domain" description="AAA+ ATPase" evidence="8">
    <location>
        <begin position="829"/>
        <end position="966"/>
    </location>
</feature>
<dbReference type="InterPro" id="IPR036388">
    <property type="entry name" value="WH-like_DNA-bd_sf"/>
</dbReference>
<dbReference type="InterPro" id="IPR041118">
    <property type="entry name" value="Rx_N"/>
</dbReference>
<dbReference type="Pfam" id="PF23598">
    <property type="entry name" value="LRR_14"/>
    <property type="match status" value="3"/>
</dbReference>
<sequence length="1319" mass="150699">MAIITTAVENIAQECCSYDRNNIVIVKRLQEDQSKKLFVDTAFGSAEGCSPQFNDVIDKITRKCGGLPLAITCTARFVGRNQLVTEKKQLLDYVNTFLHDNLRTHSSSKEILNQVLKLCYSSLPHCLKTCLLYLSVYPENYSFLKEDLVKQWIAEDFICTQEKKESVALSYFELLLNLGLIQRMDIFNSKRKRLLYYTVHPMVFDFVTSKSMEENFVRIIDYSQSKMVLTEKIRRLSLHFGGATYATIPAGVGLSQVRTLGFMGLLGCLPSIEKFELVRVLILHLRGDDGNERSPLIDICKLRLLRYLQVRSNATLELPGQMQCLEHLETLDINAEVSAVPSNTLHNQRLTHIRLGRKTKQKNMPQGPVTPSQIIFPENLVYRKLPQDVQVFELLPPICSFSRLPGTIGQLTKLRILEVVVRELGTYDLDLLGKLEALTVLSLYVRKPATQRTTFHTSKLSFPSLEYFKFVSGLVLLYFPEKAMPKLWKLKIYFNARGGEKYSNMLRGIHHLEKLQEVVARIGTANGDEDSDFRKAAESAFEQAIQELERMRSNGQIRHNVKWVDKVDEEYDPPESSNKWGEISEEIQNEESTEQHDGELRTADRTHNPLPPVKDDAAPIPTQNKILRRLGQASDENSMYLHSLPGAVNVLEKLGALMEEKHVLLWGIRKHIRYLRWELYALCDTIRSRECRKNFNLHFRARPWFNRCCDLAYDIEDWADLLALRIHVDDRSRVGSSSWISQLYHRTVGMLRTKRIRNIISDIKDLVVRVDHLSRYALDLKISVDLEQQLIKFEPQEIMPHDRPTQLVGHKRPMDEVINMLMDASNVAGFKIVSIVGMAGSGKTTLAEAVYQRIKGEFDSCVFFSVGYQGTLETTLEGILRQVEMKVQESKNIQQNITKLRKLLEANRYLIVLDDLWRLKDWGAIENCFPRDNLHSRIIVTTRNDALALRCCSGLTDCIYKIGLLSDVDSKQLFHNEVFGTGHSCPKNLEIISAQILEKCGGLPLAIVTAAGILAQGQSEDERRTIGLKMLSSSDSSYMWQRLNLSYNDLPPILKSCMLYLSIFPECNLVDVERLVRLWIAEGFIIKEDRRAIEETAVSYLNMLISRNMVLPLHVNHHGIPKYCMVHPVMHDFIVQKAMEEKFIAILNDQHQDVANNYGSIRRLSMQRSSKQDQNVAQDGSMDLSHVRSIIVIGQANTVPRFADLSLVRILDLEGCDGMAAFLHGLNKLPLLRYLSLRGTGVRELPKAIEESRFLQTLDVRYTNVKMLPLSIVRLERLMHLLCGRAKLPHEISKMYGLHTLSCDFAIEYMGIGAISELE</sequence>
<dbReference type="GO" id="GO:0043531">
    <property type="term" value="F:ADP binding"/>
    <property type="evidence" value="ECO:0007669"/>
    <property type="project" value="InterPro"/>
</dbReference>
<dbReference type="Pfam" id="PF18052">
    <property type="entry name" value="Rx_N"/>
    <property type="match status" value="1"/>
</dbReference>
<gene>
    <name evidence="9" type="ORF">U9M48_001806</name>
</gene>
<dbReference type="Pfam" id="PF23559">
    <property type="entry name" value="WHD_DRP"/>
    <property type="match status" value="2"/>
</dbReference>
<dbReference type="InterPro" id="IPR055414">
    <property type="entry name" value="LRR_R13L4/SHOC2-like"/>
</dbReference>
<evidence type="ECO:0000313" key="9">
    <source>
        <dbReference type="EMBL" id="WVZ50564.1"/>
    </source>
</evidence>
<evidence type="ECO:0000256" key="7">
    <source>
        <dbReference type="SAM" id="MobiDB-lite"/>
    </source>
</evidence>
<proteinExistence type="inferred from homology"/>
<dbReference type="InterPro" id="IPR002182">
    <property type="entry name" value="NB-ARC"/>
</dbReference>
<dbReference type="Gene3D" id="3.40.50.300">
    <property type="entry name" value="P-loop containing nucleotide triphosphate hydrolases"/>
    <property type="match status" value="1"/>
</dbReference>
<dbReference type="Gene3D" id="3.80.10.10">
    <property type="entry name" value="Ribonuclease Inhibitor"/>
    <property type="match status" value="2"/>
</dbReference>
<dbReference type="InterPro" id="IPR027417">
    <property type="entry name" value="P-loop_NTPase"/>
</dbReference>
<dbReference type="SMART" id="SM00382">
    <property type="entry name" value="AAA"/>
    <property type="match status" value="1"/>
</dbReference>
<evidence type="ECO:0000256" key="2">
    <source>
        <dbReference type="ARBA" id="ARBA00022614"/>
    </source>
</evidence>
<evidence type="ECO:0000259" key="8">
    <source>
        <dbReference type="SMART" id="SM00382"/>
    </source>
</evidence>
<feature type="compositionally biased region" description="Basic and acidic residues" evidence="7">
    <location>
        <begin position="593"/>
        <end position="617"/>
    </location>
</feature>
<feature type="region of interest" description="Disordered" evidence="7">
    <location>
        <begin position="587"/>
        <end position="619"/>
    </location>
</feature>
<keyword evidence="3" id="KW-0677">Repeat</keyword>
<protein>
    <recommendedName>
        <fullName evidence="8">AAA+ ATPase domain-containing protein</fullName>
    </recommendedName>
</protein>
<evidence type="ECO:0000256" key="4">
    <source>
        <dbReference type="ARBA" id="ARBA00022741"/>
    </source>
</evidence>
<dbReference type="InterPro" id="IPR003593">
    <property type="entry name" value="AAA+_ATPase"/>
</dbReference>
<name>A0AAQ3PG83_PASNO</name>
<dbReference type="GO" id="GO:0009626">
    <property type="term" value="P:plant-type hypersensitive response"/>
    <property type="evidence" value="ECO:0007669"/>
    <property type="project" value="UniProtKB-ARBA"/>
</dbReference>
<dbReference type="PRINTS" id="PR00364">
    <property type="entry name" value="DISEASERSIST"/>
</dbReference>
<keyword evidence="2" id="KW-0433">Leucine-rich repeat</keyword>
<dbReference type="Gene3D" id="1.20.5.4130">
    <property type="match status" value="1"/>
</dbReference>
<dbReference type="Pfam" id="PF00931">
    <property type="entry name" value="NB-ARC"/>
    <property type="match status" value="1"/>
</dbReference>